<evidence type="ECO:0000259" key="5">
    <source>
        <dbReference type="Pfam" id="PF13304"/>
    </source>
</evidence>
<reference evidence="6 7" key="1">
    <citation type="submission" date="2018-06" db="EMBL/GenBank/DDBJ databases">
        <authorList>
            <consortium name="Pathogen Informatics"/>
            <person name="Doyle S."/>
        </authorList>
    </citation>
    <scope>NUCLEOTIDE SEQUENCE [LARGE SCALE GENOMIC DNA]</scope>
    <source>
        <strain evidence="6 7">NCTC12195</strain>
    </source>
</reference>
<sequence>MNGHPLSLSGGEMQRLAIASALESNRKILIFDEPSSGLDGRNMRKLSTLLNELARSGHMIIIITHDFEFVTYCADHIATMENGQIIDYCDNNPLNRDRLAHYIGL</sequence>
<dbReference type="GO" id="GO:0043190">
    <property type="term" value="C:ATP-binding cassette (ABC) transporter complex"/>
    <property type="evidence" value="ECO:0007669"/>
    <property type="project" value="TreeGrafter"/>
</dbReference>
<dbReference type="Pfam" id="PF13304">
    <property type="entry name" value="AAA_21"/>
    <property type="match status" value="1"/>
</dbReference>
<gene>
    <name evidence="6" type="primary">artM_4</name>
    <name evidence="6" type="ORF">NCTC12195_04475</name>
</gene>
<evidence type="ECO:0000256" key="1">
    <source>
        <dbReference type="ARBA" id="ARBA00005417"/>
    </source>
</evidence>
<dbReference type="GO" id="GO:0005524">
    <property type="term" value="F:ATP binding"/>
    <property type="evidence" value="ECO:0007669"/>
    <property type="project" value="UniProtKB-KW"/>
</dbReference>
<dbReference type="AlphaFoldDB" id="A0A380FL48"/>
<dbReference type="GO" id="GO:0016887">
    <property type="term" value="F:ATP hydrolysis activity"/>
    <property type="evidence" value="ECO:0007669"/>
    <property type="project" value="InterPro"/>
</dbReference>
<accession>A0A380FL48</accession>
<evidence type="ECO:0000256" key="2">
    <source>
        <dbReference type="ARBA" id="ARBA00022448"/>
    </source>
</evidence>
<dbReference type="InterPro" id="IPR027417">
    <property type="entry name" value="P-loop_NTPase"/>
</dbReference>
<dbReference type="InterPro" id="IPR003959">
    <property type="entry name" value="ATPase_AAA_core"/>
</dbReference>
<proteinExistence type="inferred from homology"/>
<dbReference type="InterPro" id="IPR050095">
    <property type="entry name" value="ECF_ABC_transporter_ATP-bd"/>
</dbReference>
<keyword evidence="4 6" id="KW-0067">ATP-binding</keyword>
<evidence type="ECO:0000256" key="4">
    <source>
        <dbReference type="ARBA" id="ARBA00022840"/>
    </source>
</evidence>
<dbReference type="GO" id="GO:0042626">
    <property type="term" value="F:ATPase-coupled transmembrane transporter activity"/>
    <property type="evidence" value="ECO:0007669"/>
    <property type="project" value="TreeGrafter"/>
</dbReference>
<evidence type="ECO:0000256" key="3">
    <source>
        <dbReference type="ARBA" id="ARBA00022741"/>
    </source>
</evidence>
<dbReference type="EMBL" id="UHDK01000001">
    <property type="protein sequence ID" value="SUM34947.1"/>
    <property type="molecule type" value="Genomic_DNA"/>
</dbReference>
<dbReference type="SUPFAM" id="SSF52540">
    <property type="entry name" value="P-loop containing nucleoside triphosphate hydrolases"/>
    <property type="match status" value="1"/>
</dbReference>
<protein>
    <submittedName>
        <fullName evidence="6">Spermidine Putrescine transport ATP-binding protein potA</fullName>
    </submittedName>
</protein>
<keyword evidence="2" id="KW-0813">Transport</keyword>
<keyword evidence="3" id="KW-0547">Nucleotide-binding</keyword>
<dbReference type="PANTHER" id="PTHR43553:SF24">
    <property type="entry name" value="ENERGY-COUPLING FACTOR TRANSPORTER ATP-BINDING PROTEIN ECFA1"/>
    <property type="match status" value="1"/>
</dbReference>
<organism evidence="6 7">
    <name type="scientific">Staphylococcus gallinarum</name>
    <dbReference type="NCBI Taxonomy" id="1293"/>
    <lineage>
        <taxon>Bacteria</taxon>
        <taxon>Bacillati</taxon>
        <taxon>Bacillota</taxon>
        <taxon>Bacilli</taxon>
        <taxon>Bacillales</taxon>
        <taxon>Staphylococcaceae</taxon>
        <taxon>Staphylococcus</taxon>
    </lineage>
</organism>
<dbReference type="Gene3D" id="3.40.50.300">
    <property type="entry name" value="P-loop containing nucleotide triphosphate hydrolases"/>
    <property type="match status" value="1"/>
</dbReference>
<dbReference type="PANTHER" id="PTHR43553">
    <property type="entry name" value="HEAVY METAL TRANSPORTER"/>
    <property type="match status" value="1"/>
</dbReference>
<dbReference type="Proteomes" id="UP000255277">
    <property type="component" value="Unassembled WGS sequence"/>
</dbReference>
<evidence type="ECO:0000313" key="6">
    <source>
        <dbReference type="EMBL" id="SUM34947.1"/>
    </source>
</evidence>
<feature type="domain" description="ATPase AAA-type core" evidence="5">
    <location>
        <begin position="13"/>
        <end position="66"/>
    </location>
</feature>
<evidence type="ECO:0000313" key="7">
    <source>
        <dbReference type="Proteomes" id="UP000255277"/>
    </source>
</evidence>
<name>A0A380FL48_STAGA</name>
<comment type="similarity">
    <text evidence="1">Belongs to the ABC transporter superfamily.</text>
</comment>